<accession>A0A5A8CQB8</accession>
<feature type="compositionally biased region" description="Basic and acidic residues" evidence="4">
    <location>
        <begin position="166"/>
        <end position="179"/>
    </location>
</feature>
<evidence type="ECO:0000256" key="4">
    <source>
        <dbReference type="SAM" id="MobiDB-lite"/>
    </source>
</evidence>
<evidence type="ECO:0000256" key="3">
    <source>
        <dbReference type="ARBA" id="ARBA00022833"/>
    </source>
</evidence>
<keyword evidence="2" id="KW-0863">Zinc-finger</keyword>
<name>A0A5A8CQB8_CAFRO</name>
<organism evidence="6 8">
    <name type="scientific">Cafeteria roenbergensis</name>
    <name type="common">Marine flagellate</name>
    <dbReference type="NCBI Taxonomy" id="33653"/>
    <lineage>
        <taxon>Eukaryota</taxon>
        <taxon>Sar</taxon>
        <taxon>Stramenopiles</taxon>
        <taxon>Bigyra</taxon>
        <taxon>Opalozoa</taxon>
        <taxon>Bicosoecida</taxon>
        <taxon>Cafeteriaceae</taxon>
        <taxon>Cafeteria</taxon>
    </lineage>
</organism>
<dbReference type="AlphaFoldDB" id="A0A5A8CQB8"/>
<feature type="region of interest" description="Disordered" evidence="4">
    <location>
        <begin position="233"/>
        <end position="259"/>
    </location>
</feature>
<dbReference type="Proteomes" id="UP000324907">
    <property type="component" value="Unassembled WGS sequence"/>
</dbReference>
<feature type="region of interest" description="Disordered" evidence="4">
    <location>
        <begin position="160"/>
        <end position="181"/>
    </location>
</feature>
<feature type="region of interest" description="Disordered" evidence="4">
    <location>
        <begin position="196"/>
        <end position="215"/>
    </location>
</feature>
<evidence type="ECO:0000313" key="6">
    <source>
        <dbReference type="EMBL" id="KAA0153981.1"/>
    </source>
</evidence>
<dbReference type="EMBL" id="VLTL01000193">
    <property type="protein sequence ID" value="KAA0153981.1"/>
    <property type="molecule type" value="Genomic_DNA"/>
</dbReference>
<evidence type="ECO:0000313" key="5">
    <source>
        <dbReference type="EMBL" id="KAA0152536.1"/>
    </source>
</evidence>
<dbReference type="EMBL" id="VLTN01000020">
    <property type="protein sequence ID" value="KAA0152536.1"/>
    <property type="molecule type" value="Genomic_DNA"/>
</dbReference>
<proteinExistence type="predicted"/>
<dbReference type="PANTHER" id="PTHR31437">
    <property type="entry name" value="SREK1IP1 FAMILY MEMBER"/>
    <property type="match status" value="1"/>
</dbReference>
<feature type="region of interest" description="Disordered" evidence="4">
    <location>
        <begin position="1"/>
        <end position="21"/>
    </location>
</feature>
<keyword evidence="3" id="KW-0862">Zinc</keyword>
<protein>
    <submittedName>
        <fullName evidence="6">Uncharacterized protein</fullName>
    </submittedName>
</protein>
<comment type="caution">
    <text evidence="6">The sequence shown here is derived from an EMBL/GenBank/DDBJ whole genome shotgun (WGS) entry which is preliminary data.</text>
</comment>
<evidence type="ECO:0000313" key="8">
    <source>
        <dbReference type="Proteomes" id="UP000324907"/>
    </source>
</evidence>
<evidence type="ECO:0000313" key="7">
    <source>
        <dbReference type="Proteomes" id="UP000323011"/>
    </source>
</evidence>
<dbReference type="PANTHER" id="PTHR31437:SF1">
    <property type="entry name" value="PROTEIN SREK1IP1"/>
    <property type="match status" value="1"/>
</dbReference>
<dbReference type="Proteomes" id="UP000323011">
    <property type="component" value="Unassembled WGS sequence"/>
</dbReference>
<keyword evidence="7" id="KW-1185">Reference proteome</keyword>
<dbReference type="GO" id="GO:0008270">
    <property type="term" value="F:zinc ion binding"/>
    <property type="evidence" value="ECO:0007669"/>
    <property type="project" value="UniProtKB-KW"/>
</dbReference>
<gene>
    <name evidence="6" type="ORF">FNF28_06870</name>
    <name evidence="5" type="ORF">FNF29_03763</name>
</gene>
<feature type="compositionally biased region" description="Low complexity" evidence="4">
    <location>
        <begin position="233"/>
        <end position="244"/>
    </location>
</feature>
<keyword evidence="1" id="KW-0479">Metal-binding</keyword>
<sequence>MPATAGRVRMPANNRQSTSSALQTNAIWQTVVGYDPYKGTGEDPAGSAAAGVAGAGRKTRALATDEQKLQGEGLMELARLQKSEMATATGPATRMAAAAAAAESRPMIRRRNRLGFEAATALGWRPDAGTFKGELSDRALDAAATAASAAAGAAASAAAEVASRNRPSEGAHDGARGDRDEDEALTAVLKAAQTLQPRAAAEPPAGGAGGTTFQGHGTTAAGGIIAAGAGRAAETGTGTRPGGAVIAPRDLTGPQGSGGMRALRGRLAETKTDGLHGTQACI</sequence>
<reference evidence="7 8" key="1">
    <citation type="submission" date="2019-07" db="EMBL/GenBank/DDBJ databases">
        <title>Genomes of Cafeteria roenbergensis.</title>
        <authorList>
            <person name="Fischer M.G."/>
            <person name="Hackl T."/>
            <person name="Roman M."/>
        </authorList>
    </citation>
    <scope>NUCLEOTIDE SEQUENCE [LARGE SCALE GENOMIC DNA]</scope>
    <source>
        <strain evidence="5 7">BVI</strain>
        <strain evidence="6 8">RCC970-E3</strain>
    </source>
</reference>
<evidence type="ECO:0000256" key="1">
    <source>
        <dbReference type="ARBA" id="ARBA00022723"/>
    </source>
</evidence>
<evidence type="ECO:0000256" key="2">
    <source>
        <dbReference type="ARBA" id="ARBA00022771"/>
    </source>
</evidence>